<gene>
    <name evidence="2" type="ORF">V5E97_26340</name>
</gene>
<reference evidence="2" key="1">
    <citation type="submission" date="2024-05" db="EMBL/GenBank/DDBJ databases">
        <title>Planctomycetes of the genus Singulisphaera possess chitinolytic capabilities.</title>
        <authorList>
            <person name="Ivanova A."/>
        </authorList>
    </citation>
    <scope>NUCLEOTIDE SEQUENCE</scope>
    <source>
        <strain evidence="2">Ch08T</strain>
    </source>
</reference>
<dbReference type="AlphaFoldDB" id="A0AAU7C9R5"/>
<dbReference type="RefSeq" id="WP_406694594.1">
    <property type="nucleotide sequence ID" value="NZ_CP155447.1"/>
</dbReference>
<evidence type="ECO:0000256" key="1">
    <source>
        <dbReference type="SAM" id="Phobius"/>
    </source>
</evidence>
<organism evidence="2">
    <name type="scientific">Singulisphaera sp. Ch08</name>
    <dbReference type="NCBI Taxonomy" id="3120278"/>
    <lineage>
        <taxon>Bacteria</taxon>
        <taxon>Pseudomonadati</taxon>
        <taxon>Planctomycetota</taxon>
        <taxon>Planctomycetia</taxon>
        <taxon>Isosphaerales</taxon>
        <taxon>Isosphaeraceae</taxon>
        <taxon>Singulisphaera</taxon>
    </lineage>
</organism>
<feature type="transmembrane region" description="Helical" evidence="1">
    <location>
        <begin position="160"/>
        <end position="179"/>
    </location>
</feature>
<keyword evidence="1" id="KW-0472">Membrane</keyword>
<keyword evidence="1" id="KW-1133">Transmembrane helix</keyword>
<accession>A0AAU7C9R5</accession>
<keyword evidence="1" id="KW-0812">Transmembrane</keyword>
<proteinExistence type="predicted"/>
<name>A0AAU7C9R5_9BACT</name>
<dbReference type="EMBL" id="CP155447">
    <property type="protein sequence ID" value="XBH01848.1"/>
    <property type="molecule type" value="Genomic_DNA"/>
</dbReference>
<feature type="transmembrane region" description="Helical" evidence="1">
    <location>
        <begin position="191"/>
        <end position="209"/>
    </location>
</feature>
<feature type="transmembrane region" description="Helical" evidence="1">
    <location>
        <begin position="15"/>
        <end position="35"/>
    </location>
</feature>
<protein>
    <submittedName>
        <fullName evidence="2">Uncharacterized protein</fullName>
    </submittedName>
</protein>
<sequence length="232" mass="25094">MLPYLMPGSPPRGRFVPPAVFLATAVLGGLAWRILGGPGWLESLRYYLERGIEIESISGGVLALLEDVPGQHVELYLCHGCVNIRDQWASPVIKVASSCVTVGLMLVVAMADACGRFGDSFRCVAASVVALMIRSKVLSPQFMIWLLPYPCVLTGGNSRTVRWTFLAACLLTTLVYPHLYQSLLSLDRSAVLALNVRNLVLCAMFALLVRGETRGTAGAGEIGEPPHPRIQT</sequence>
<evidence type="ECO:0000313" key="2">
    <source>
        <dbReference type="EMBL" id="XBH01848.1"/>
    </source>
</evidence>